<dbReference type="Proteomes" id="UP001597244">
    <property type="component" value="Unassembled WGS sequence"/>
</dbReference>
<dbReference type="PROSITE" id="PS51168">
    <property type="entry name" value="CHORISMATE_MUT_2"/>
    <property type="match status" value="1"/>
</dbReference>
<accession>A0ABW4DKQ8</accession>
<dbReference type="InterPro" id="IPR036979">
    <property type="entry name" value="CM_dom_sf"/>
</dbReference>
<comment type="caution">
    <text evidence="3">The sequence shown here is derived from an EMBL/GenBank/DDBJ whole genome shotgun (WGS) entry which is preliminary data.</text>
</comment>
<keyword evidence="4" id="KW-1185">Reference proteome</keyword>
<dbReference type="EMBL" id="JBHTOF010000026">
    <property type="protein sequence ID" value="MFD1465204.1"/>
    <property type="molecule type" value="Genomic_DNA"/>
</dbReference>
<dbReference type="RefSeq" id="WP_125578682.1">
    <property type="nucleotide sequence ID" value="NZ_JBHTOF010000026.1"/>
</dbReference>
<evidence type="ECO:0000313" key="4">
    <source>
        <dbReference type="Proteomes" id="UP001597244"/>
    </source>
</evidence>
<gene>
    <name evidence="3" type="ORF">ACFQ4L_03760</name>
</gene>
<name>A0ABW4DKQ8_9LACO</name>
<dbReference type="InterPro" id="IPR002701">
    <property type="entry name" value="CM_II_prokaryot"/>
</dbReference>
<proteinExistence type="predicted"/>
<protein>
    <submittedName>
        <fullName evidence="3">Chorismate mutase</fullName>
    </submittedName>
</protein>
<dbReference type="PANTHER" id="PTHR38041">
    <property type="entry name" value="CHORISMATE MUTASE"/>
    <property type="match status" value="1"/>
</dbReference>
<keyword evidence="1" id="KW-0413">Isomerase</keyword>
<dbReference type="Gene3D" id="1.20.59.10">
    <property type="entry name" value="Chorismate mutase"/>
    <property type="match status" value="1"/>
</dbReference>
<dbReference type="Pfam" id="PF01817">
    <property type="entry name" value="CM_2"/>
    <property type="match status" value="1"/>
</dbReference>
<sequence length="96" mass="11153">MALTDSREKIDPIDLQLTQLLTQRLAISKEIAQVKVAEHIPLTNKEREQEVYARVTQDATPEVQPYLRTLFEDIILVSKQYQAHQIQLINDQENPK</sequence>
<evidence type="ECO:0000313" key="3">
    <source>
        <dbReference type="EMBL" id="MFD1465204.1"/>
    </source>
</evidence>
<dbReference type="InterPro" id="IPR036263">
    <property type="entry name" value="Chorismate_II_sf"/>
</dbReference>
<dbReference type="SUPFAM" id="SSF48600">
    <property type="entry name" value="Chorismate mutase II"/>
    <property type="match status" value="1"/>
</dbReference>
<dbReference type="PANTHER" id="PTHR38041:SF1">
    <property type="entry name" value="CHORISMATE MUTASE"/>
    <property type="match status" value="1"/>
</dbReference>
<dbReference type="InterPro" id="IPR051331">
    <property type="entry name" value="Chorismate_mutase-related"/>
</dbReference>
<organism evidence="3 4">
    <name type="scientific">Lapidilactobacillus mulanensis</name>
    <dbReference type="NCBI Taxonomy" id="2485999"/>
    <lineage>
        <taxon>Bacteria</taxon>
        <taxon>Bacillati</taxon>
        <taxon>Bacillota</taxon>
        <taxon>Bacilli</taxon>
        <taxon>Lactobacillales</taxon>
        <taxon>Lactobacillaceae</taxon>
        <taxon>Lapidilactobacillus</taxon>
    </lineage>
</organism>
<evidence type="ECO:0000256" key="1">
    <source>
        <dbReference type="ARBA" id="ARBA00023235"/>
    </source>
</evidence>
<dbReference type="SMART" id="SM00830">
    <property type="entry name" value="CM_2"/>
    <property type="match status" value="1"/>
</dbReference>
<feature type="domain" description="Chorismate mutase" evidence="2">
    <location>
        <begin position="1"/>
        <end position="86"/>
    </location>
</feature>
<reference evidence="4" key="1">
    <citation type="journal article" date="2019" name="Int. J. Syst. Evol. Microbiol.">
        <title>The Global Catalogue of Microorganisms (GCM) 10K type strain sequencing project: providing services to taxonomists for standard genome sequencing and annotation.</title>
        <authorList>
            <consortium name="The Broad Institute Genomics Platform"/>
            <consortium name="The Broad Institute Genome Sequencing Center for Infectious Disease"/>
            <person name="Wu L."/>
            <person name="Ma J."/>
        </authorList>
    </citation>
    <scope>NUCLEOTIDE SEQUENCE [LARGE SCALE GENOMIC DNA]</scope>
    <source>
        <strain evidence="4">CCM 8951</strain>
    </source>
</reference>
<evidence type="ECO:0000259" key="2">
    <source>
        <dbReference type="PROSITE" id="PS51168"/>
    </source>
</evidence>